<keyword evidence="1" id="KW-1015">Disulfide bond</keyword>
<dbReference type="CDD" id="cd00033">
    <property type="entry name" value="CCP"/>
    <property type="match status" value="2"/>
</dbReference>
<reference evidence="5" key="1">
    <citation type="submission" date="2025-08" db="UniProtKB">
        <authorList>
            <consortium name="RefSeq"/>
        </authorList>
    </citation>
    <scope>IDENTIFICATION</scope>
    <source>
        <tissue evidence="5">Gonad</tissue>
    </source>
</reference>
<protein>
    <submittedName>
        <fullName evidence="5">IgGFc-binding protein-like</fullName>
    </submittedName>
</protein>
<dbReference type="PROSITE" id="PS50923">
    <property type="entry name" value="SUSHI"/>
    <property type="match status" value="2"/>
</dbReference>
<dbReference type="RefSeq" id="XP_019614670.1">
    <property type="nucleotide sequence ID" value="XM_019759111.1"/>
</dbReference>
<dbReference type="InterPro" id="IPR000436">
    <property type="entry name" value="Sushi_SCR_CCP_dom"/>
</dbReference>
<dbReference type="AlphaFoldDB" id="A0A6P4XDQ4"/>
<dbReference type="OrthoDB" id="6236007at2759"/>
<evidence type="ECO:0000313" key="4">
    <source>
        <dbReference type="Proteomes" id="UP000515135"/>
    </source>
</evidence>
<dbReference type="SMART" id="SM00032">
    <property type="entry name" value="CCP"/>
    <property type="match status" value="2"/>
</dbReference>
<dbReference type="GeneID" id="109462556"/>
<dbReference type="InterPro" id="IPR035976">
    <property type="entry name" value="Sushi/SCR/CCP_sf"/>
</dbReference>
<evidence type="ECO:0000259" key="3">
    <source>
        <dbReference type="PROSITE" id="PS50923"/>
    </source>
</evidence>
<feature type="domain" description="Sushi" evidence="3">
    <location>
        <begin position="65"/>
        <end position="127"/>
    </location>
</feature>
<dbReference type="SUPFAM" id="SSF57535">
    <property type="entry name" value="Complement control module/SCR domain"/>
    <property type="match status" value="2"/>
</dbReference>
<organism evidence="4 5">
    <name type="scientific">Branchiostoma belcheri</name>
    <name type="common">Amphioxus</name>
    <dbReference type="NCBI Taxonomy" id="7741"/>
    <lineage>
        <taxon>Eukaryota</taxon>
        <taxon>Metazoa</taxon>
        <taxon>Chordata</taxon>
        <taxon>Cephalochordata</taxon>
        <taxon>Leptocardii</taxon>
        <taxon>Amphioxiformes</taxon>
        <taxon>Branchiostomatidae</taxon>
        <taxon>Branchiostoma</taxon>
    </lineage>
</organism>
<sequence>CQMSGHVQSPHGGMTCDSGYFFRYPEVCNFTCDRGYELTTPTSSSERRCRADATWSGNNAVCIGVQCPALSIPANGRMSCDNGSSFRFPENCSFSCDPGYELQVSGNNSRTCQADGTWSGGDVTCIAPDNRGTEFMVGFLQNAYTGSSDPELELFITSASSTPASVTVSAPYVGFTRHLTVTNAAVQVVKLSESLALSGNEKAQKGVSITSDTEIIVYGVNKVYASTDGFLGLPKDVLGNEYFVASYIPYQPSEFGIFGTEDSTNVRITLRGNTVYEGVPYSPGSVVRLVLNKFEAVQFQGSDLTGTHITSNKPVTLMSGVQCVNVPAGVSACDHIVEQIPPVDSWGRQFVTVPLAVRTRGDIFRIVAARDGTIVSVTGHPARLLHSGDFLELDVPSNVYQFITSSKPIMVLQYNKGTAADGVNTDPFMMYVPPIEHFAADYTFTTVDAVGSVFDNYINVVIKTAEKSGLLFDGRPLPSSISWVPIPGTDLSAAQLHITTVGTHKIKHNSPLVTFSVFYYGYSYYDSVGFPGGTRFAHISTNS</sequence>
<evidence type="ECO:0000256" key="2">
    <source>
        <dbReference type="PROSITE-ProRule" id="PRU00302"/>
    </source>
</evidence>
<accession>A0A6P4XDQ4</accession>
<evidence type="ECO:0000256" key="1">
    <source>
        <dbReference type="ARBA" id="ARBA00023157"/>
    </source>
</evidence>
<dbReference type="PANTHER" id="PTHR46534">
    <property type="entry name" value="IGGFC_BINDING DOMAIN-CONTAINING PROTEIN"/>
    <property type="match status" value="1"/>
</dbReference>
<proteinExistence type="predicted"/>
<gene>
    <name evidence="5" type="primary">LOC109462556</name>
</gene>
<keyword evidence="2" id="KW-0768">Sushi</keyword>
<evidence type="ECO:0000313" key="5">
    <source>
        <dbReference type="RefSeq" id="XP_019614670.1"/>
    </source>
</evidence>
<feature type="non-terminal residue" evidence="5">
    <location>
        <position position="1"/>
    </location>
</feature>
<comment type="caution">
    <text evidence="2">Lacks conserved residue(s) required for the propagation of feature annotation.</text>
</comment>
<dbReference type="Proteomes" id="UP000515135">
    <property type="component" value="Unplaced"/>
</dbReference>
<feature type="domain" description="Sushi" evidence="3">
    <location>
        <begin position="1"/>
        <end position="64"/>
    </location>
</feature>
<dbReference type="Gene3D" id="2.10.70.10">
    <property type="entry name" value="Complement Module, domain 1"/>
    <property type="match status" value="2"/>
</dbReference>
<keyword evidence="4" id="KW-1185">Reference proteome</keyword>
<dbReference type="PANTHER" id="PTHR46534:SF1">
    <property type="entry name" value="IGGFC-BINDING PROTEIN N-TERMINAL DOMAIN-CONTAINING PROTEIN"/>
    <property type="match status" value="1"/>
</dbReference>
<dbReference type="Pfam" id="PF17517">
    <property type="entry name" value="IgGFc_binding"/>
    <property type="match status" value="1"/>
</dbReference>
<name>A0A6P4XDQ4_BRABE</name>
<dbReference type="InterPro" id="IPR035234">
    <property type="entry name" value="IgGFc-bd_N"/>
</dbReference>
<dbReference type="KEGG" id="bbel:109462556"/>
<dbReference type="Pfam" id="PF00084">
    <property type="entry name" value="Sushi"/>
    <property type="match status" value="2"/>
</dbReference>